<evidence type="ECO:0000313" key="3">
    <source>
        <dbReference type="Proteomes" id="UP000077266"/>
    </source>
</evidence>
<feature type="chain" id="PRO_5007861716" description="DUF4218 domain-containing protein" evidence="1">
    <location>
        <begin position="19"/>
        <end position="452"/>
    </location>
</feature>
<keyword evidence="1" id="KW-0732">Signal</keyword>
<feature type="signal peptide" evidence="1">
    <location>
        <begin position="1"/>
        <end position="18"/>
    </location>
</feature>
<accession>A0A165LDP7</accession>
<dbReference type="AlphaFoldDB" id="A0A165LDP7"/>
<gene>
    <name evidence="2" type="ORF">EXIGLDRAFT_607721</name>
</gene>
<dbReference type="OrthoDB" id="6613063at2759"/>
<reference evidence="2 3" key="1">
    <citation type="journal article" date="2016" name="Mol. Biol. Evol.">
        <title>Comparative Genomics of Early-Diverging Mushroom-Forming Fungi Provides Insights into the Origins of Lignocellulose Decay Capabilities.</title>
        <authorList>
            <person name="Nagy L.G."/>
            <person name="Riley R."/>
            <person name="Tritt A."/>
            <person name="Adam C."/>
            <person name="Daum C."/>
            <person name="Floudas D."/>
            <person name="Sun H."/>
            <person name="Yadav J.S."/>
            <person name="Pangilinan J."/>
            <person name="Larsson K.H."/>
            <person name="Matsuura K."/>
            <person name="Barry K."/>
            <person name="Labutti K."/>
            <person name="Kuo R."/>
            <person name="Ohm R.A."/>
            <person name="Bhattacharya S.S."/>
            <person name="Shirouzu T."/>
            <person name="Yoshinaga Y."/>
            <person name="Martin F.M."/>
            <person name="Grigoriev I.V."/>
            <person name="Hibbett D.S."/>
        </authorList>
    </citation>
    <scope>NUCLEOTIDE SEQUENCE [LARGE SCALE GENOMIC DNA]</scope>
    <source>
        <strain evidence="2 3">HHB12029</strain>
    </source>
</reference>
<dbReference type="STRING" id="1314781.A0A165LDP7"/>
<name>A0A165LDP7_EXIGL</name>
<dbReference type="InParanoid" id="A0A165LDP7"/>
<dbReference type="Proteomes" id="UP000077266">
    <property type="component" value="Unassembled WGS sequence"/>
</dbReference>
<organism evidence="2 3">
    <name type="scientific">Exidia glandulosa HHB12029</name>
    <dbReference type="NCBI Taxonomy" id="1314781"/>
    <lineage>
        <taxon>Eukaryota</taxon>
        <taxon>Fungi</taxon>
        <taxon>Dikarya</taxon>
        <taxon>Basidiomycota</taxon>
        <taxon>Agaricomycotina</taxon>
        <taxon>Agaricomycetes</taxon>
        <taxon>Auriculariales</taxon>
        <taxon>Exidiaceae</taxon>
        <taxon>Exidia</taxon>
    </lineage>
</organism>
<dbReference type="PANTHER" id="PTHR46579">
    <property type="entry name" value="F5/8 TYPE C DOMAIN-CONTAINING PROTEIN-RELATED"/>
    <property type="match status" value="1"/>
</dbReference>
<dbReference type="PANTHER" id="PTHR46579:SF1">
    <property type="entry name" value="F5_8 TYPE C DOMAIN-CONTAINING PROTEIN"/>
    <property type="match status" value="1"/>
</dbReference>
<evidence type="ECO:0000313" key="2">
    <source>
        <dbReference type="EMBL" id="KZV97727.1"/>
    </source>
</evidence>
<evidence type="ECO:0000256" key="1">
    <source>
        <dbReference type="SAM" id="SignalP"/>
    </source>
</evidence>
<keyword evidence="3" id="KW-1185">Reference proteome</keyword>
<proteinExistence type="predicted"/>
<sequence length="452" mass="52053">MHLFWLNLIRLLIALYTGDFKGFSEGSERYEFTRSAWEVIGRATQAAGDTVPGAFGRCVPDLAEDKGYRTAEMWAVWTLYIAGAVLKGRFRAQKFYTHFIQLVHLISLSTQLSITSVELSQIRLGFIDWVEKFERWFYQYNPERLPMCTSIVHYLLHIADSIEAQGPLWVYWSFVMERHCRILLQGVRSRKHPWASLDNFVLDEAHLQSILSTYNVDRDYLQVTAPQRQAASFQCKNYPNCKLLPPHKVIAPNTHLCSQIATALAVWYAPEGETEAQRVSRVRRIKARLPEKLEEWGKVRRLDGGNTMHASEVCREPAGTRDMSFIRYEQMVDIYAHQRNRDPVFERRTFYGQLQRIIVLAMSPLARELACEPEPLIFAAIKECSEMEEPNAAGLQFYKDLKGVELTNLATVECVFGRVSTHDKKWAIVDRSDVLSRVLFTEEDATVTASEN</sequence>
<protein>
    <recommendedName>
        <fullName evidence="4">DUF4218 domain-containing protein</fullName>
    </recommendedName>
</protein>
<evidence type="ECO:0008006" key="4">
    <source>
        <dbReference type="Google" id="ProtNLM"/>
    </source>
</evidence>
<dbReference type="EMBL" id="KV425926">
    <property type="protein sequence ID" value="KZV97727.1"/>
    <property type="molecule type" value="Genomic_DNA"/>
</dbReference>